<comment type="caution">
    <text evidence="3">The sequence shown here is derived from an EMBL/GenBank/DDBJ whole genome shotgun (WGS) entry which is preliminary data.</text>
</comment>
<reference evidence="3" key="1">
    <citation type="submission" date="2020-01" db="EMBL/GenBank/DDBJ databases">
        <title>Identification and distribution of gene clusters putatively required for synthesis of sphingolipid metabolism inhibitors in phylogenetically diverse species of the filamentous fungus Fusarium.</title>
        <authorList>
            <person name="Kim H.-S."/>
            <person name="Busman M."/>
            <person name="Brown D.W."/>
            <person name="Divon H."/>
            <person name="Uhlig S."/>
            <person name="Proctor R.H."/>
        </authorList>
    </citation>
    <scope>NUCLEOTIDE SEQUENCE</scope>
    <source>
        <strain evidence="3">NRRL 53441</strain>
    </source>
</reference>
<feature type="compositionally biased region" description="Basic and acidic residues" evidence="2">
    <location>
        <begin position="51"/>
        <end position="71"/>
    </location>
</feature>
<organism evidence="3 4">
    <name type="scientific">Fusarium austroafricanum</name>
    <dbReference type="NCBI Taxonomy" id="2364996"/>
    <lineage>
        <taxon>Eukaryota</taxon>
        <taxon>Fungi</taxon>
        <taxon>Dikarya</taxon>
        <taxon>Ascomycota</taxon>
        <taxon>Pezizomycotina</taxon>
        <taxon>Sordariomycetes</taxon>
        <taxon>Hypocreomycetidae</taxon>
        <taxon>Hypocreales</taxon>
        <taxon>Nectriaceae</taxon>
        <taxon>Fusarium</taxon>
        <taxon>Fusarium concolor species complex</taxon>
    </lineage>
</organism>
<sequence>MAGRYDRDGRRPTDYRDRSSDYRDRSSDYRDRSSDRYRGSPREPFPQRRSFSRDETSHARDGDHNRERSSGRESGTPRGQHGNFSLERSSSKKSMHAGDRGKSLGSEKGYDKTIADSQRTGLTSIMPGGRRALNVDYQPVLVLISDMVHQHIQCQRTEAQLKKTKHELNQSTTKPTEFSSVEDIKRREVQKCESLKARQEQQLSHIGQKLQVVLDSLVKQLLQQVPAMSPDDQQGTPSPQKPVQGSSAASESRLTELQKSITKWVENYFHTELNKFKDSMPGTKESDDSKIQDLRDSLSKEQQKNQLLEERLNQLERKLDGVNSAIGRQNLAELDKQASNLEVVKQLQKSAEDHAQQLADLRRDASVANKNSTTASNTTTEQFQRTIEMHGRSINFLQTLLDPAKVQILQQDAENSAKSIEAVRVLMDEKSVVIEEQNKRQKSLEKDVLTLQKSSQNHSEKYRHLDNAVSGLSSTVKGHLQKQQSLAADMTSLRSSFEDRQESQEVQISELNKFKPLVRELQKKNGILEQTVEALQNKTAGWSLQDFKMLKDRVQEYPPPADVDRLLKELPPPVDIKRLLDELPPLADIKRLLEELSPNKELAQLIRDAPKLRESISEVKARSSKTPTPAPTPPPVPMTKEMVMQVITPSIQGVENALKSHLSAKFTAVAESFGRTIDEANARTSQSEAAVKEVDERVTILKQALDESKNDAKETFNGLQTRHEEQKYELNSVKSRVASVAQDVDQVRMEAKAGTEEVQFQLTIVDNWVKNLHSKEWCDKVTQQIVAHVPIELTRQFENLSARVIGLETRGKDSEFANKRRKGANGSPLVVNGTN</sequence>
<keyword evidence="1" id="KW-0175">Coiled coil</keyword>
<feature type="compositionally biased region" description="Basic and acidic residues" evidence="2">
    <location>
        <begin position="1"/>
        <end position="41"/>
    </location>
</feature>
<feature type="compositionally biased region" description="Polar residues" evidence="2">
    <location>
        <begin position="231"/>
        <end position="252"/>
    </location>
</feature>
<evidence type="ECO:0000256" key="2">
    <source>
        <dbReference type="SAM" id="MobiDB-lite"/>
    </source>
</evidence>
<feature type="region of interest" description="Disordered" evidence="2">
    <location>
        <begin position="617"/>
        <end position="637"/>
    </location>
</feature>
<evidence type="ECO:0000313" key="3">
    <source>
        <dbReference type="EMBL" id="KAF4450991.1"/>
    </source>
</evidence>
<dbReference type="AlphaFoldDB" id="A0A8H4P037"/>
<dbReference type="Proteomes" id="UP000605986">
    <property type="component" value="Unassembled WGS sequence"/>
</dbReference>
<gene>
    <name evidence="3" type="ORF">F53441_5982</name>
</gene>
<proteinExistence type="predicted"/>
<accession>A0A8H4P037</accession>
<name>A0A8H4P037_9HYPO</name>
<keyword evidence="4" id="KW-1185">Reference proteome</keyword>
<feature type="compositionally biased region" description="Pro residues" evidence="2">
    <location>
        <begin position="628"/>
        <end position="637"/>
    </location>
</feature>
<feature type="region of interest" description="Disordered" evidence="2">
    <location>
        <begin position="227"/>
        <end position="252"/>
    </location>
</feature>
<evidence type="ECO:0000313" key="4">
    <source>
        <dbReference type="Proteomes" id="UP000605986"/>
    </source>
</evidence>
<evidence type="ECO:0000256" key="1">
    <source>
        <dbReference type="SAM" id="Coils"/>
    </source>
</evidence>
<dbReference type="EMBL" id="JAADJG010000234">
    <property type="protein sequence ID" value="KAF4450991.1"/>
    <property type="molecule type" value="Genomic_DNA"/>
</dbReference>
<protein>
    <submittedName>
        <fullName evidence="3">Uncharacterized protein</fullName>
    </submittedName>
</protein>
<feature type="coiled-coil region" evidence="1">
    <location>
        <begin position="677"/>
        <end position="711"/>
    </location>
</feature>
<feature type="region of interest" description="Disordered" evidence="2">
    <location>
        <begin position="276"/>
        <end position="304"/>
    </location>
</feature>
<dbReference type="OrthoDB" id="5082913at2759"/>
<feature type="region of interest" description="Disordered" evidence="2">
    <location>
        <begin position="1"/>
        <end position="115"/>
    </location>
</feature>